<proteinExistence type="predicted"/>
<organism evidence="1">
    <name type="scientific">Sulfolobales Beppu filamentous phage 1</name>
    <dbReference type="NCBI Taxonomy" id="2493122"/>
    <lineage>
        <taxon>Viruses</taxon>
        <taxon>Adnaviria</taxon>
        <taxon>Zilligvirae</taxon>
        <taxon>Taleaviricota</taxon>
        <taxon>Tokiviricetes</taxon>
        <taxon>Ligamenvirales</taxon>
        <taxon>Lipothrixviridae</taxon>
        <taxon>Alphalipothrixvirus</taxon>
        <taxon>Alphalipothrixvirus beppuense</taxon>
    </lineage>
</organism>
<sequence>MKILANMRRKDQTLSEIVRNALIEGLNENIKGDGQVVADLRVVSLKIDEDYLTLIKEYANAFYEGNVSELARACVRRYIKKYMDNDFTGVAKVERIKWMLS</sequence>
<dbReference type="Proteomes" id="UP000267912">
    <property type="component" value="Segment"/>
</dbReference>
<evidence type="ECO:0000313" key="1">
    <source>
        <dbReference type="EMBL" id="AZI75728.1"/>
    </source>
</evidence>
<accession>A0A3S8NER7</accession>
<dbReference type="EMBL" id="MK064562">
    <property type="protein sequence ID" value="AZI75728.1"/>
    <property type="molecule type" value="Genomic_DNA"/>
</dbReference>
<name>A0A3S8NER7_9VIRU</name>
<gene>
    <name evidence="1" type="ORF">SBFV1_gp27</name>
</gene>
<protein>
    <submittedName>
        <fullName evidence="1">Ribbon-helix-helix domain</fullName>
    </submittedName>
</protein>
<reference evidence="1" key="1">
    <citation type="journal article" date="2018" name="Environ. Microbiol.">
        <title>New archaeal viruses discovered by metagenomic analysis of viral communities in enrichment cultures.</title>
        <authorList>
            <person name="Liu Y."/>
            <person name="Brandt D."/>
            <person name="Ishino S."/>
            <person name="Ishino Y."/>
            <person name="Koonin E.V."/>
            <person name="Kalinowski J."/>
            <person name="Krupovic M."/>
            <person name="Prangishvili D."/>
        </authorList>
    </citation>
    <scope>NUCLEOTIDE SEQUENCE [LARGE SCALE GENOMIC DNA]</scope>
</reference>